<evidence type="ECO:0000256" key="2">
    <source>
        <dbReference type="PROSITE-ProRule" id="PRU00703"/>
    </source>
</evidence>
<dbReference type="InterPro" id="IPR046342">
    <property type="entry name" value="CBS_dom_sf"/>
</dbReference>
<dbReference type="SMART" id="SM00116">
    <property type="entry name" value="CBS"/>
    <property type="match status" value="2"/>
</dbReference>
<evidence type="ECO:0000313" key="4">
    <source>
        <dbReference type="EMBL" id="BDG06248.1"/>
    </source>
</evidence>
<name>A0ABM7X366_9BACT</name>
<dbReference type="InterPro" id="IPR051462">
    <property type="entry name" value="CBS_domain-containing"/>
</dbReference>
<dbReference type="SUPFAM" id="SSF54631">
    <property type="entry name" value="CBS-domain pair"/>
    <property type="match status" value="1"/>
</dbReference>
<proteinExistence type="predicted"/>
<dbReference type="PANTHER" id="PTHR48108:SF26">
    <property type="entry name" value="CBS DOMAIN-CONTAINING PROTEIN DDB_G0289609"/>
    <property type="match status" value="1"/>
</dbReference>
<dbReference type="InterPro" id="IPR000644">
    <property type="entry name" value="CBS_dom"/>
</dbReference>
<protein>
    <submittedName>
        <fullName evidence="4">Membrane protein</fullName>
    </submittedName>
</protein>
<feature type="domain" description="CBS" evidence="3">
    <location>
        <begin position="8"/>
        <end position="67"/>
    </location>
</feature>
<keyword evidence="1" id="KW-0677">Repeat</keyword>
<organism evidence="4 5">
    <name type="scientific">Anaeromyxobacter oryzae</name>
    <dbReference type="NCBI Taxonomy" id="2918170"/>
    <lineage>
        <taxon>Bacteria</taxon>
        <taxon>Pseudomonadati</taxon>
        <taxon>Myxococcota</taxon>
        <taxon>Myxococcia</taxon>
        <taxon>Myxococcales</taxon>
        <taxon>Cystobacterineae</taxon>
        <taxon>Anaeromyxobacteraceae</taxon>
        <taxon>Anaeromyxobacter</taxon>
    </lineage>
</organism>
<keyword evidence="2" id="KW-0129">CBS domain</keyword>
<keyword evidence="5" id="KW-1185">Reference proteome</keyword>
<gene>
    <name evidence="4" type="ORF">AMOR_52440</name>
</gene>
<dbReference type="PROSITE" id="PS51371">
    <property type="entry name" value="CBS"/>
    <property type="match status" value="2"/>
</dbReference>
<dbReference type="RefSeq" id="WP_248355668.1">
    <property type="nucleotide sequence ID" value="NZ_AP025591.1"/>
</dbReference>
<dbReference type="EMBL" id="AP025591">
    <property type="protein sequence ID" value="BDG06248.1"/>
    <property type="molecule type" value="Genomic_DNA"/>
</dbReference>
<dbReference type="CDD" id="cd04584">
    <property type="entry name" value="CBS_pair_AcuB_like"/>
    <property type="match status" value="1"/>
</dbReference>
<evidence type="ECO:0000313" key="5">
    <source>
        <dbReference type="Proteomes" id="UP001162891"/>
    </source>
</evidence>
<dbReference type="PANTHER" id="PTHR48108">
    <property type="entry name" value="CBS DOMAIN-CONTAINING PROTEIN CBSX2, CHLOROPLASTIC"/>
    <property type="match status" value="1"/>
</dbReference>
<feature type="domain" description="CBS" evidence="3">
    <location>
        <begin position="73"/>
        <end position="132"/>
    </location>
</feature>
<sequence>MIAVADFMTKDLVTVRESDDVALAESLLRLGGIRHLPVVRDGRVVGLLTHRDVLRSSQSAKTAARDLPVRDVMTPDPVCVRATSSLAHAARLMLERKYGCLPVADDEGKLVGIVTEADFVRFAADVVRDLDLVAEAVRVRERQGDA</sequence>
<dbReference type="Pfam" id="PF00571">
    <property type="entry name" value="CBS"/>
    <property type="match status" value="2"/>
</dbReference>
<reference evidence="5" key="1">
    <citation type="journal article" date="2022" name="Int. J. Syst. Evol. Microbiol.">
        <title>Anaeromyxobacter oryzae sp. nov., Anaeromyxobacter diazotrophicus sp. nov. and Anaeromyxobacter paludicola sp. nov., isolated from paddy soils.</title>
        <authorList>
            <person name="Itoh H."/>
            <person name="Xu Z."/>
            <person name="Mise K."/>
            <person name="Masuda Y."/>
            <person name="Ushijima N."/>
            <person name="Hayakawa C."/>
            <person name="Shiratori Y."/>
            <person name="Senoo K."/>
        </authorList>
    </citation>
    <scope>NUCLEOTIDE SEQUENCE [LARGE SCALE GENOMIC DNA]</scope>
    <source>
        <strain evidence="5">Red232</strain>
    </source>
</reference>
<evidence type="ECO:0000256" key="1">
    <source>
        <dbReference type="ARBA" id="ARBA00022737"/>
    </source>
</evidence>
<evidence type="ECO:0000259" key="3">
    <source>
        <dbReference type="PROSITE" id="PS51371"/>
    </source>
</evidence>
<dbReference type="Gene3D" id="3.10.580.10">
    <property type="entry name" value="CBS-domain"/>
    <property type="match status" value="2"/>
</dbReference>
<dbReference type="Proteomes" id="UP001162891">
    <property type="component" value="Chromosome"/>
</dbReference>
<accession>A0ABM7X366</accession>